<dbReference type="PANTHER" id="PTHR30292">
    <property type="entry name" value="UNCHARACTERIZED PROTEIN YBGL-RELATED"/>
    <property type="match status" value="1"/>
</dbReference>
<protein>
    <submittedName>
        <fullName evidence="1">5-oxoprolinase subunit PxpA</fullName>
    </submittedName>
</protein>
<dbReference type="CDD" id="cd10787">
    <property type="entry name" value="LamB_YcsF_like"/>
    <property type="match status" value="1"/>
</dbReference>
<dbReference type="InterPro" id="IPR005501">
    <property type="entry name" value="LamB/YcsF/PxpA-like"/>
</dbReference>
<dbReference type="SUPFAM" id="SSF88713">
    <property type="entry name" value="Glycoside hydrolase/deacetylase"/>
    <property type="match status" value="1"/>
</dbReference>
<dbReference type="Gene3D" id="3.20.20.370">
    <property type="entry name" value="Glycoside hydrolase/deacetylase"/>
    <property type="match status" value="1"/>
</dbReference>
<proteinExistence type="predicted"/>
<accession>A0ABS2W6T6</accession>
<name>A0ABS2W6T6_9GAMM</name>
<gene>
    <name evidence="1" type="ORF">JW498_08610</name>
</gene>
<evidence type="ECO:0000313" key="2">
    <source>
        <dbReference type="Proteomes" id="UP000760472"/>
    </source>
</evidence>
<sequence length="244" mass="26692">MSLRLNCDLGESFGSWKMGLDEAVMPHIDQANIACGFHAGDPLVLQKTLTLAKQNNVTIGAHPGYPDLVGFGRRSLKASSDELKAMVHYQIAAIDGMAQTQGLTLTYVKPHGAMYNDMMADAAVRATIMQAVSDYHRPLVLMLQSTPQSAQHQQEADSIGLELWFEIFADRCYDDDGKLLARSKPGAVHSKEKMLAQVKQLQEQGTVTTVSGHTLTLQADTLCVHGDNMDGVNAIQEIRRLISQ</sequence>
<evidence type="ECO:0000313" key="1">
    <source>
        <dbReference type="EMBL" id="MBN0987419.1"/>
    </source>
</evidence>
<dbReference type="InterPro" id="IPR011330">
    <property type="entry name" value="Glyco_hydro/deAcase_b/a-brl"/>
</dbReference>
<dbReference type="NCBIfam" id="NF003814">
    <property type="entry name" value="PRK05406.1-3"/>
    <property type="match status" value="1"/>
</dbReference>
<reference evidence="1 2" key="1">
    <citation type="submission" date="2021-02" db="EMBL/GenBank/DDBJ databases">
        <title>A novel species of genus Amphritea isolated from a fishpond in China.</title>
        <authorList>
            <person name="Lu H."/>
        </authorList>
    </citation>
    <scope>NUCLEOTIDE SEQUENCE [LARGE SCALE GENOMIC DNA]</scope>
    <source>
        <strain evidence="1 2">RP18W</strain>
    </source>
</reference>
<keyword evidence="2" id="KW-1185">Reference proteome</keyword>
<dbReference type="NCBIfam" id="NF003816">
    <property type="entry name" value="PRK05406.1-5"/>
    <property type="match status" value="1"/>
</dbReference>
<dbReference type="PANTHER" id="PTHR30292:SF0">
    <property type="entry name" value="5-OXOPROLINASE SUBUNIT A"/>
    <property type="match status" value="1"/>
</dbReference>
<dbReference type="RefSeq" id="WP_205209576.1">
    <property type="nucleotide sequence ID" value="NZ_JAFFZO010000007.1"/>
</dbReference>
<dbReference type="EMBL" id="JAFFZP010000010">
    <property type="protein sequence ID" value="MBN0987419.1"/>
    <property type="molecule type" value="Genomic_DNA"/>
</dbReference>
<comment type="caution">
    <text evidence="1">The sequence shown here is derived from an EMBL/GenBank/DDBJ whole genome shotgun (WGS) entry which is preliminary data.</text>
</comment>
<dbReference type="Pfam" id="PF03746">
    <property type="entry name" value="LamB_YcsF"/>
    <property type="match status" value="1"/>
</dbReference>
<dbReference type="Proteomes" id="UP000760472">
    <property type="component" value="Unassembled WGS sequence"/>
</dbReference>
<organism evidence="1 2">
    <name type="scientific">Amphritea pacifica</name>
    <dbReference type="NCBI Taxonomy" id="2811233"/>
    <lineage>
        <taxon>Bacteria</taxon>
        <taxon>Pseudomonadati</taxon>
        <taxon>Pseudomonadota</taxon>
        <taxon>Gammaproteobacteria</taxon>
        <taxon>Oceanospirillales</taxon>
        <taxon>Oceanospirillaceae</taxon>
        <taxon>Amphritea</taxon>
    </lineage>
</organism>